<gene>
    <name evidence="1" type="ORF">BDV96DRAFT_640157</name>
</gene>
<reference evidence="1" key="1">
    <citation type="journal article" date="2020" name="Stud. Mycol.">
        <title>101 Dothideomycetes genomes: a test case for predicting lifestyles and emergence of pathogens.</title>
        <authorList>
            <person name="Haridas S."/>
            <person name="Albert R."/>
            <person name="Binder M."/>
            <person name="Bloem J."/>
            <person name="Labutti K."/>
            <person name="Salamov A."/>
            <person name="Andreopoulos B."/>
            <person name="Baker S."/>
            <person name="Barry K."/>
            <person name="Bills G."/>
            <person name="Bluhm B."/>
            <person name="Cannon C."/>
            <person name="Castanera R."/>
            <person name="Culley D."/>
            <person name="Daum C."/>
            <person name="Ezra D."/>
            <person name="Gonzalez J."/>
            <person name="Henrissat B."/>
            <person name="Kuo A."/>
            <person name="Liang C."/>
            <person name="Lipzen A."/>
            <person name="Lutzoni F."/>
            <person name="Magnuson J."/>
            <person name="Mondo S."/>
            <person name="Nolan M."/>
            <person name="Ohm R."/>
            <person name="Pangilinan J."/>
            <person name="Park H.-J."/>
            <person name="Ramirez L."/>
            <person name="Alfaro M."/>
            <person name="Sun H."/>
            <person name="Tritt A."/>
            <person name="Yoshinaga Y."/>
            <person name="Zwiers L.-H."/>
            <person name="Turgeon B."/>
            <person name="Goodwin S."/>
            <person name="Spatafora J."/>
            <person name="Crous P."/>
            <person name="Grigoriev I."/>
        </authorList>
    </citation>
    <scope>NUCLEOTIDE SEQUENCE</scope>
    <source>
        <strain evidence="1">CBS 627.86</strain>
    </source>
</reference>
<name>A0A6A5ZQY0_9PLEO</name>
<dbReference type="OrthoDB" id="2345911at2759"/>
<organism evidence="1 2">
    <name type="scientific">Lophiotrema nucula</name>
    <dbReference type="NCBI Taxonomy" id="690887"/>
    <lineage>
        <taxon>Eukaryota</taxon>
        <taxon>Fungi</taxon>
        <taxon>Dikarya</taxon>
        <taxon>Ascomycota</taxon>
        <taxon>Pezizomycotina</taxon>
        <taxon>Dothideomycetes</taxon>
        <taxon>Pleosporomycetidae</taxon>
        <taxon>Pleosporales</taxon>
        <taxon>Lophiotremataceae</taxon>
        <taxon>Lophiotrema</taxon>
    </lineage>
</organism>
<keyword evidence="2" id="KW-1185">Reference proteome</keyword>
<proteinExistence type="predicted"/>
<protein>
    <recommendedName>
        <fullName evidence="3">Heterokaryon incompatibility domain-containing protein</fullName>
    </recommendedName>
</protein>
<accession>A0A6A5ZQY0</accession>
<evidence type="ECO:0008006" key="3">
    <source>
        <dbReference type="Google" id="ProtNLM"/>
    </source>
</evidence>
<evidence type="ECO:0000313" key="1">
    <source>
        <dbReference type="EMBL" id="KAF2122092.1"/>
    </source>
</evidence>
<dbReference type="AlphaFoldDB" id="A0A6A5ZQY0"/>
<evidence type="ECO:0000313" key="2">
    <source>
        <dbReference type="Proteomes" id="UP000799770"/>
    </source>
</evidence>
<dbReference type="EMBL" id="ML977311">
    <property type="protein sequence ID" value="KAF2122092.1"/>
    <property type="molecule type" value="Genomic_DNA"/>
</dbReference>
<sequence length="317" mass="37214">MSNASGAPSCAPPPHLVGWPSLVSRSIAAWDNLATFNIAKSTLQDCHTLDDFLAGEGKLPLMFWFFQRRSAFMSQKRMEKWSRDALDDYILFPAFPEFVLRSECFFVSHFWQTQEHPDPDGEYLRLHQKELESQDWSYIWVDWTCMPQFPRSVPEEAYFNRCLQTISGIIRNCGFIYFYPPFKPRLWILYEIAEYWLTSVGGFGLTPDVEIFLRHIQEMLQIGVQATIAKHNYGCSYDRDKLYLTSWLELLVLLRRVKFDVDTIRHIMDNMTWMNRCHVQYYPGVELKRFEGTLIVNGELHTFTPFPQYDAGKYSSG</sequence>
<dbReference type="Proteomes" id="UP000799770">
    <property type="component" value="Unassembled WGS sequence"/>
</dbReference>